<dbReference type="InterPro" id="IPR004474">
    <property type="entry name" value="LytR_CpsA_psr"/>
</dbReference>
<dbReference type="Gene3D" id="3.40.630.190">
    <property type="entry name" value="LCP protein"/>
    <property type="match status" value="1"/>
</dbReference>
<comment type="caution">
    <text evidence="3">The sequence shown here is derived from an EMBL/GenBank/DDBJ whole genome shotgun (WGS) entry which is preliminary data.</text>
</comment>
<dbReference type="EMBL" id="JBHLUE010000002">
    <property type="protein sequence ID" value="MFC0563030.1"/>
    <property type="molecule type" value="Genomic_DNA"/>
</dbReference>
<organism evidence="3 4">
    <name type="scientific">Plantactinospora siamensis</name>
    <dbReference type="NCBI Taxonomy" id="555372"/>
    <lineage>
        <taxon>Bacteria</taxon>
        <taxon>Bacillati</taxon>
        <taxon>Actinomycetota</taxon>
        <taxon>Actinomycetes</taxon>
        <taxon>Micromonosporales</taxon>
        <taxon>Micromonosporaceae</taxon>
        <taxon>Plantactinospora</taxon>
    </lineage>
</organism>
<sequence>MIFGAVLMMLSGVAIVGSKAIISRAAGAIDQENLLGGAGKAGSDLKGPIDLLLLGVDVRKGWDKNDTRPDTMIILHIPAAHDRAYLVSLPRDTEVQIPPAKNGFKGAVEKLNSAFYFGAQNGGGWAGGTELLARTIKNATGISFDGAAIIDFNGFKGVIDALGTINVCVDQKVSSHHMMLVDGKLMYITDAQKSGRPYKPVTYEPGCQDMKGWQALDFSRQRYGLKNGDYDRQRHQQQVIKAIAKKAMAGGVMTNPVKVNNLVKAAGKAFTLDTNGVPIQDFIFTMRGVTANDLTLLRTNAGKFNSHKTNGESREALTPESIEMFRAVKSDKLADFIKLHPDFVAPKA</sequence>
<comment type="similarity">
    <text evidence="1">Belongs to the LytR/CpsA/Psr (LCP) family.</text>
</comment>
<evidence type="ECO:0000256" key="1">
    <source>
        <dbReference type="ARBA" id="ARBA00006068"/>
    </source>
</evidence>
<dbReference type="NCBIfam" id="TIGR00350">
    <property type="entry name" value="lytR_cpsA_psr"/>
    <property type="match status" value="1"/>
</dbReference>
<dbReference type="PANTHER" id="PTHR33392">
    <property type="entry name" value="POLYISOPRENYL-TEICHOIC ACID--PEPTIDOGLYCAN TEICHOIC ACID TRANSFERASE TAGU"/>
    <property type="match status" value="1"/>
</dbReference>
<accession>A0ABV6NQI0</accession>
<name>A0ABV6NQI0_9ACTN</name>
<protein>
    <submittedName>
        <fullName evidence="3">LCP family protein</fullName>
    </submittedName>
</protein>
<evidence type="ECO:0000313" key="3">
    <source>
        <dbReference type="EMBL" id="MFC0563030.1"/>
    </source>
</evidence>
<reference evidence="3 4" key="1">
    <citation type="submission" date="2024-09" db="EMBL/GenBank/DDBJ databases">
        <authorList>
            <person name="Sun Q."/>
            <person name="Mori K."/>
        </authorList>
    </citation>
    <scope>NUCLEOTIDE SEQUENCE [LARGE SCALE GENOMIC DNA]</scope>
    <source>
        <strain evidence="3 4">TBRC 2205</strain>
    </source>
</reference>
<dbReference type="Proteomes" id="UP001589894">
    <property type="component" value="Unassembled WGS sequence"/>
</dbReference>
<gene>
    <name evidence="3" type="ORF">ACFFHU_02435</name>
</gene>
<evidence type="ECO:0000259" key="2">
    <source>
        <dbReference type="Pfam" id="PF03816"/>
    </source>
</evidence>
<dbReference type="Pfam" id="PF03816">
    <property type="entry name" value="LytR_cpsA_psr"/>
    <property type="match status" value="1"/>
</dbReference>
<proteinExistence type="inferred from homology"/>
<feature type="domain" description="Cell envelope-related transcriptional attenuator" evidence="2">
    <location>
        <begin position="68"/>
        <end position="247"/>
    </location>
</feature>
<dbReference type="PANTHER" id="PTHR33392:SF6">
    <property type="entry name" value="POLYISOPRENYL-TEICHOIC ACID--PEPTIDOGLYCAN TEICHOIC ACID TRANSFERASE TAGU"/>
    <property type="match status" value="1"/>
</dbReference>
<dbReference type="RefSeq" id="WP_377335194.1">
    <property type="nucleotide sequence ID" value="NZ_JBHLUE010000002.1"/>
</dbReference>
<evidence type="ECO:0000313" key="4">
    <source>
        <dbReference type="Proteomes" id="UP001589894"/>
    </source>
</evidence>
<keyword evidence="4" id="KW-1185">Reference proteome</keyword>
<dbReference type="InterPro" id="IPR050922">
    <property type="entry name" value="LytR/CpsA/Psr_CW_biosynth"/>
</dbReference>